<keyword evidence="3" id="KW-1185">Reference proteome</keyword>
<dbReference type="AlphaFoldDB" id="A0A433QVJ7"/>
<feature type="region of interest" description="Disordered" evidence="1">
    <location>
        <begin position="1"/>
        <end position="26"/>
    </location>
</feature>
<feature type="compositionally biased region" description="Basic and acidic residues" evidence="1">
    <location>
        <begin position="1"/>
        <end position="12"/>
    </location>
</feature>
<evidence type="ECO:0008006" key="4">
    <source>
        <dbReference type="Google" id="ProtNLM"/>
    </source>
</evidence>
<accession>A0A433QVJ7</accession>
<dbReference type="Proteomes" id="UP000274822">
    <property type="component" value="Unassembled WGS sequence"/>
</dbReference>
<dbReference type="EMBL" id="RBNJ01000891">
    <property type="protein sequence ID" value="RUS33833.1"/>
    <property type="molecule type" value="Genomic_DNA"/>
</dbReference>
<sequence>GDSETGKEKADNDNPSNDQSVPVSLEELIAKEEAEKREAEKPKFFTKEERAKLALEKRQQEVEELWRKQEQERHVRDEFDMKAMEEARNHYNGATGETATIASNTSNVISAVRGIVMGRD</sequence>
<comment type="caution">
    <text evidence="2">The sequence shown here is derived from an EMBL/GenBank/DDBJ whole genome shotgun (WGS) entry which is preliminary data.</text>
</comment>
<feature type="non-terminal residue" evidence="2">
    <location>
        <position position="1"/>
    </location>
</feature>
<proteinExistence type="predicted"/>
<organism evidence="2 3">
    <name type="scientific">Jimgerdemannia flammicorona</name>
    <dbReference type="NCBI Taxonomy" id="994334"/>
    <lineage>
        <taxon>Eukaryota</taxon>
        <taxon>Fungi</taxon>
        <taxon>Fungi incertae sedis</taxon>
        <taxon>Mucoromycota</taxon>
        <taxon>Mucoromycotina</taxon>
        <taxon>Endogonomycetes</taxon>
        <taxon>Endogonales</taxon>
        <taxon>Endogonaceae</taxon>
        <taxon>Jimgerdemannia</taxon>
    </lineage>
</organism>
<evidence type="ECO:0000313" key="3">
    <source>
        <dbReference type="Proteomes" id="UP000274822"/>
    </source>
</evidence>
<evidence type="ECO:0000313" key="2">
    <source>
        <dbReference type="EMBL" id="RUS33833.1"/>
    </source>
</evidence>
<gene>
    <name evidence="2" type="ORF">BC938DRAFT_483632</name>
</gene>
<protein>
    <recommendedName>
        <fullName evidence="4">Clathrin light chain</fullName>
    </recommendedName>
</protein>
<evidence type="ECO:0000256" key="1">
    <source>
        <dbReference type="SAM" id="MobiDB-lite"/>
    </source>
</evidence>
<reference evidence="2 3" key="1">
    <citation type="journal article" date="2018" name="New Phytol.">
        <title>Phylogenomics of Endogonaceae and evolution of mycorrhizas within Mucoromycota.</title>
        <authorList>
            <person name="Chang Y."/>
            <person name="Desiro A."/>
            <person name="Na H."/>
            <person name="Sandor L."/>
            <person name="Lipzen A."/>
            <person name="Clum A."/>
            <person name="Barry K."/>
            <person name="Grigoriev I.V."/>
            <person name="Martin F.M."/>
            <person name="Stajich J.E."/>
            <person name="Smith M.E."/>
            <person name="Bonito G."/>
            <person name="Spatafora J.W."/>
        </authorList>
    </citation>
    <scope>NUCLEOTIDE SEQUENCE [LARGE SCALE GENOMIC DNA]</scope>
    <source>
        <strain evidence="2 3">AD002</strain>
    </source>
</reference>
<feature type="compositionally biased region" description="Polar residues" evidence="1">
    <location>
        <begin position="13"/>
        <end position="22"/>
    </location>
</feature>
<name>A0A433QVJ7_9FUNG</name>